<organism evidence="9 10">
    <name type="scientific">Glossina pallidipes</name>
    <name type="common">Tsetse fly</name>
    <dbReference type="NCBI Taxonomy" id="7398"/>
    <lineage>
        <taxon>Eukaryota</taxon>
        <taxon>Metazoa</taxon>
        <taxon>Ecdysozoa</taxon>
        <taxon>Arthropoda</taxon>
        <taxon>Hexapoda</taxon>
        <taxon>Insecta</taxon>
        <taxon>Pterygota</taxon>
        <taxon>Neoptera</taxon>
        <taxon>Endopterygota</taxon>
        <taxon>Diptera</taxon>
        <taxon>Brachycera</taxon>
        <taxon>Muscomorpha</taxon>
        <taxon>Hippoboscoidea</taxon>
        <taxon>Glossinidae</taxon>
        <taxon>Glossina</taxon>
    </lineage>
</organism>
<evidence type="ECO:0000256" key="2">
    <source>
        <dbReference type="ARBA" id="ARBA00004496"/>
    </source>
</evidence>
<dbReference type="PANTHER" id="PTHR12596">
    <property type="entry name" value="EXPORTIN 4,7-RELATED"/>
    <property type="match status" value="1"/>
</dbReference>
<keyword evidence="5" id="KW-0963">Cytoplasm</keyword>
<dbReference type="Proteomes" id="UP000092445">
    <property type="component" value="Unassembled WGS sequence"/>
</dbReference>
<keyword evidence="7" id="KW-0539">Nucleus</keyword>
<evidence type="ECO:0000256" key="8">
    <source>
        <dbReference type="SAM" id="MobiDB-lite"/>
    </source>
</evidence>
<keyword evidence="6" id="KW-0653">Protein transport</keyword>
<evidence type="ECO:0008006" key="11">
    <source>
        <dbReference type="Google" id="ProtNLM"/>
    </source>
</evidence>
<evidence type="ECO:0000313" key="10">
    <source>
        <dbReference type="Proteomes" id="UP000092445"/>
    </source>
</evidence>
<evidence type="ECO:0000256" key="5">
    <source>
        <dbReference type="ARBA" id="ARBA00022490"/>
    </source>
</evidence>
<evidence type="ECO:0000256" key="1">
    <source>
        <dbReference type="ARBA" id="ARBA00004123"/>
    </source>
</evidence>
<dbReference type="Gene3D" id="1.25.10.10">
    <property type="entry name" value="Leucine-rich Repeat Variant"/>
    <property type="match status" value="1"/>
</dbReference>
<evidence type="ECO:0000256" key="7">
    <source>
        <dbReference type="ARBA" id="ARBA00023242"/>
    </source>
</evidence>
<feature type="region of interest" description="Disordered" evidence="8">
    <location>
        <begin position="393"/>
        <end position="416"/>
    </location>
</feature>
<dbReference type="GO" id="GO:0005737">
    <property type="term" value="C:cytoplasm"/>
    <property type="evidence" value="ECO:0007669"/>
    <property type="project" value="UniProtKB-SubCell"/>
</dbReference>
<reference evidence="9" key="2">
    <citation type="submission" date="2020-05" db="UniProtKB">
        <authorList>
            <consortium name="EnsemblMetazoa"/>
        </authorList>
    </citation>
    <scope>IDENTIFICATION</scope>
    <source>
        <strain evidence="9">IAEA</strain>
    </source>
</reference>
<reference evidence="10" key="1">
    <citation type="submission" date="2014-03" db="EMBL/GenBank/DDBJ databases">
        <authorList>
            <person name="Aksoy S."/>
            <person name="Warren W."/>
            <person name="Wilson R.K."/>
        </authorList>
    </citation>
    <scope>NUCLEOTIDE SEQUENCE [LARGE SCALE GENOMIC DNA]</scope>
    <source>
        <strain evidence="10">IAEA</strain>
    </source>
</reference>
<dbReference type="AlphaFoldDB" id="A0A1B0AGE0"/>
<name>A0A1B0AGE0_GLOPL</name>
<evidence type="ECO:0000313" key="9">
    <source>
        <dbReference type="EnsemblMetazoa" id="GPAI044922-PA"/>
    </source>
</evidence>
<dbReference type="EnsemblMetazoa" id="GPAI044922-RA">
    <property type="protein sequence ID" value="GPAI044922-PA"/>
    <property type="gene ID" value="GPAI044922"/>
</dbReference>
<protein>
    <recommendedName>
        <fullName evidence="11">Importin N-terminal domain-containing protein</fullName>
    </recommendedName>
</protein>
<keyword evidence="4" id="KW-0813">Transport</keyword>
<keyword evidence="10" id="KW-1185">Reference proteome</keyword>
<evidence type="ECO:0000256" key="4">
    <source>
        <dbReference type="ARBA" id="ARBA00022448"/>
    </source>
</evidence>
<dbReference type="STRING" id="7398.A0A1B0AGE0"/>
<proteinExistence type="inferred from homology"/>
<dbReference type="InterPro" id="IPR011989">
    <property type="entry name" value="ARM-like"/>
</dbReference>
<dbReference type="InterPro" id="IPR016024">
    <property type="entry name" value="ARM-type_fold"/>
</dbReference>
<sequence>MYVITVKMLYRNVKCYFIGPIQVMLNYWPPPQGLNLEQSIDIRSYVLNYLPTRLNLQHFVVQALVTLLAKITKYGWFDAYKNELIFENLLEDVKTFLQGSVEYCTVGVQILSQLVLDMNSIVELDANLTFSKKGKIASSFRDQRLYDVFLLSCSLLVTARDNSKTLNFMDESQQAYVKYNFEKSYFNFSLQFVTFEQLFQLIHLAAVVRHQLNTSKPNCSCKHTVQIHNDDSDDCDKSETQKDASVELISGDALEKFDIADLQELRKLGREPDLDNQGFLCKSSQHLLGIGLDEKQRSPVARTQPVKVDAGNDLSISNSATLACKISQEEVDHQALLAAVEGDETLTTRTLADSFNVDNSSIALIACDTNVRVLSRVKGQNVRDELLVLTNAKEKPRKENSPAIAIPAPIRTKDKE</sequence>
<dbReference type="PANTHER" id="PTHR12596:SF2">
    <property type="entry name" value="EXPORTIN-7 ISOFORM X1"/>
    <property type="match status" value="1"/>
</dbReference>
<dbReference type="GO" id="GO:0005643">
    <property type="term" value="C:nuclear pore"/>
    <property type="evidence" value="ECO:0007669"/>
    <property type="project" value="TreeGrafter"/>
</dbReference>
<comment type="subcellular location">
    <subcellularLocation>
        <location evidence="2">Cytoplasm</location>
    </subcellularLocation>
    <subcellularLocation>
        <location evidence="1">Nucleus</location>
    </subcellularLocation>
</comment>
<dbReference type="GO" id="GO:0006611">
    <property type="term" value="P:protein export from nucleus"/>
    <property type="evidence" value="ECO:0007669"/>
    <property type="project" value="TreeGrafter"/>
</dbReference>
<accession>A0A1B0AGE0</accession>
<comment type="similarity">
    <text evidence="3">Belongs to the exportin family.</text>
</comment>
<dbReference type="InterPro" id="IPR044189">
    <property type="entry name" value="XPO4/7-like"/>
</dbReference>
<evidence type="ECO:0000256" key="6">
    <source>
        <dbReference type="ARBA" id="ARBA00022927"/>
    </source>
</evidence>
<evidence type="ECO:0000256" key="3">
    <source>
        <dbReference type="ARBA" id="ARBA00009466"/>
    </source>
</evidence>
<dbReference type="VEuPathDB" id="VectorBase:GPAI044922"/>
<dbReference type="SUPFAM" id="SSF48371">
    <property type="entry name" value="ARM repeat"/>
    <property type="match status" value="1"/>
</dbReference>
<dbReference type="GO" id="GO:0005049">
    <property type="term" value="F:nuclear export signal receptor activity"/>
    <property type="evidence" value="ECO:0007669"/>
    <property type="project" value="InterPro"/>
</dbReference>